<gene>
    <name evidence="2" type="ORF">EV652_101230</name>
</gene>
<keyword evidence="2" id="KW-0808">Transferase</keyword>
<dbReference type="AlphaFoldDB" id="A0A4V2S156"/>
<dbReference type="GO" id="GO:0016740">
    <property type="term" value="F:transferase activity"/>
    <property type="evidence" value="ECO:0007669"/>
    <property type="project" value="UniProtKB-KW"/>
</dbReference>
<dbReference type="RefSeq" id="WP_132207056.1">
    <property type="nucleotide sequence ID" value="NZ_SLWN01000001.1"/>
</dbReference>
<dbReference type="Pfam" id="PF04230">
    <property type="entry name" value="PS_pyruv_trans"/>
    <property type="match status" value="1"/>
</dbReference>
<reference evidence="2 3" key="1">
    <citation type="journal article" date="2015" name="Stand. Genomic Sci.">
        <title>Genomic Encyclopedia of Bacterial and Archaeal Type Strains, Phase III: the genomes of soil and plant-associated and newly described type strains.</title>
        <authorList>
            <person name="Whitman W.B."/>
            <person name="Woyke T."/>
            <person name="Klenk H.P."/>
            <person name="Zhou Y."/>
            <person name="Lilburn T.G."/>
            <person name="Beck B.J."/>
            <person name="De Vos P."/>
            <person name="Vandamme P."/>
            <person name="Eisen J.A."/>
            <person name="Garrity G."/>
            <person name="Hugenholtz P."/>
            <person name="Kyrpides N.C."/>
        </authorList>
    </citation>
    <scope>NUCLEOTIDE SEQUENCE [LARGE SCALE GENOMIC DNA]</scope>
    <source>
        <strain evidence="2 3">VKM Ac-2572</strain>
    </source>
</reference>
<organism evidence="2 3">
    <name type="scientific">Kribbella steppae</name>
    <dbReference type="NCBI Taxonomy" id="2512223"/>
    <lineage>
        <taxon>Bacteria</taxon>
        <taxon>Bacillati</taxon>
        <taxon>Actinomycetota</taxon>
        <taxon>Actinomycetes</taxon>
        <taxon>Propionibacteriales</taxon>
        <taxon>Kribbellaceae</taxon>
        <taxon>Kribbella</taxon>
    </lineage>
</organism>
<comment type="caution">
    <text evidence="2">The sequence shown here is derived from an EMBL/GenBank/DDBJ whole genome shotgun (WGS) entry which is preliminary data.</text>
</comment>
<accession>A0A4V2S156</accession>
<evidence type="ECO:0000313" key="2">
    <source>
        <dbReference type="EMBL" id="TCO35350.1"/>
    </source>
</evidence>
<proteinExistence type="predicted"/>
<sequence length="418" mass="46161">MSTAGTSRPPRIAIFGLLGSGNLGNHGSLDAMLRFLRAKHPEAEISCVCSGPEELERQYGIPSTAITWYQAHGPGRTRLTTNMRKVFGKVADLFRMPRLFRRFDIVIVPGMGVLETTLELNPWGWPYALFLMCVSARLAGAKVAFVSVGANVAHERANRWLFTSAARLTTYRSYRDTYSRDAMRQMGLDTSQDPVYPDLAFSLPDPVLQPPVRASRPTVGLGVMAYHGTSADRARSAEISADYRGKIVEFARRLVDEGYRIRLVTGDPSDEAVVSVVYDDLRQTRPELVEKRLVREPAESLGELMQQLAEVDLVVASRYHNVQAALKLSKPTISISYGVKSDVLMGEMQLAEFRQSIRSLDVSLLMDQLRALEARAAGIEPAMRARNAEFAASLERQFAVLSATLFGSDTSVPASSDQ</sequence>
<dbReference type="PANTHER" id="PTHR36836:SF1">
    <property type="entry name" value="COLANIC ACID BIOSYNTHESIS PROTEIN WCAK"/>
    <property type="match status" value="1"/>
</dbReference>
<dbReference type="Proteomes" id="UP000294508">
    <property type="component" value="Unassembled WGS sequence"/>
</dbReference>
<evidence type="ECO:0000259" key="1">
    <source>
        <dbReference type="Pfam" id="PF04230"/>
    </source>
</evidence>
<keyword evidence="3" id="KW-1185">Reference proteome</keyword>
<evidence type="ECO:0000313" key="3">
    <source>
        <dbReference type="Proteomes" id="UP000294508"/>
    </source>
</evidence>
<dbReference type="SUPFAM" id="SSF53756">
    <property type="entry name" value="UDP-Glycosyltransferase/glycogen phosphorylase"/>
    <property type="match status" value="1"/>
</dbReference>
<dbReference type="OrthoDB" id="3358948at2"/>
<dbReference type="PANTHER" id="PTHR36836">
    <property type="entry name" value="COLANIC ACID BIOSYNTHESIS PROTEIN WCAK"/>
    <property type="match status" value="1"/>
</dbReference>
<dbReference type="InterPro" id="IPR007345">
    <property type="entry name" value="Polysacch_pyruvyl_Trfase"/>
</dbReference>
<feature type="domain" description="Polysaccharide pyruvyl transferase" evidence="1">
    <location>
        <begin position="22"/>
        <end position="337"/>
    </location>
</feature>
<name>A0A4V2S156_9ACTN</name>
<dbReference type="EMBL" id="SLWN01000001">
    <property type="protein sequence ID" value="TCO35350.1"/>
    <property type="molecule type" value="Genomic_DNA"/>
</dbReference>
<protein>
    <submittedName>
        <fullName evidence="2">Polysaccharide pyruvyl transferase WcaK-like protein</fullName>
    </submittedName>
</protein>